<proteinExistence type="predicted"/>
<evidence type="ECO:0000256" key="2">
    <source>
        <dbReference type="SAM" id="SignalP"/>
    </source>
</evidence>
<reference evidence="3" key="1">
    <citation type="submission" date="2022-10" db="EMBL/GenBank/DDBJ databases">
        <title>Streptomyces beihaiensis sp. nov., a chitin degrading actinobacterium, isolated from shrimp pond soil.</title>
        <authorList>
            <person name="Xie J."/>
            <person name="Shen N."/>
        </authorList>
    </citation>
    <scope>NUCLEOTIDE SEQUENCE</scope>
    <source>
        <strain evidence="3">GXMU-J5</strain>
    </source>
</reference>
<dbReference type="Gene3D" id="2.60.120.260">
    <property type="entry name" value="Galactose-binding domain-like"/>
    <property type="match status" value="1"/>
</dbReference>
<feature type="region of interest" description="Disordered" evidence="1">
    <location>
        <begin position="45"/>
        <end position="130"/>
    </location>
</feature>
<evidence type="ECO:0000313" key="3">
    <source>
        <dbReference type="EMBL" id="MCX3060551.1"/>
    </source>
</evidence>
<feature type="compositionally biased region" description="Low complexity" evidence="1">
    <location>
        <begin position="572"/>
        <end position="592"/>
    </location>
</feature>
<sequence length="808" mass="83544">MIRSRRRRGHRPSSGRGRIAALTAIVAVAPGIWLAAPAAQAAAPASDHSTASAHHSADTGPAVRHDTSPTLRAMAARAHAHPHGHHSKRPQDDDPGEDRLPHPPASPVPDPVVQSSPGGPSAPSTGTNFEGIGAGNYSITGVPPDPNAAVGATQIVETVNTAYAVFSKTGSTVLAPTDTNTLWSGFGGNCESTNDGDAVVRWDSLASRWVVTQFANVRSSSGPYYECVAVSTGTDATGSYHRYSFEYANFPDYPKLSVWPDAYYVTYNMFTASGSFLHGEACAMDRANMLTGGSATQQCFTTSSSYGGLLGADLDGSTAPPSGEPELMMSLGTTSSSLAYWKFHTDWNTPSNSTFSGPTTLSVAPYTTACGSSGTCVPQSGTSQQLDSLSDRLMYRFAYRNFGDHESLVVDHAVTAGSSVGVRWYEMRLSGGNPTVYQQGTYAPDSTYRWMGSIAEDTAGNIALGYSDSSSSAHPSIRYTGRLAGDTLGTMTQGEVTAITGGGSQTSYSRWGDYTSMSVDPSDGCTFWYTNEYIPSNGNFNWHTRLASFTLPNCGSTATDDFSVAVDPASGSVAAGSSASTTVSTTVTSGSSQTVDLSASGLPSGATASFSPASVTAGNSSTLKVATSSSTPAGTYDITVTAKGSSATHTATYTLTVNSTGTGGAITNPGFEQGSLTGWTPSGTTSVVGSGVHSGSYAAQVGGTSPTNGDSSIAQSFTAPAGTSTLGFYYSVTCPDSIWYDWATATLKDNTTGTTTTVLAKTCPSSAAWSHSTASVTAGHSYTLTLISHDDGWPGDATYTHYDDVTLS</sequence>
<protein>
    <submittedName>
        <fullName evidence="3">Uncharacterized protein</fullName>
    </submittedName>
</protein>
<dbReference type="RefSeq" id="WP_266599214.1">
    <property type="nucleotide sequence ID" value="NZ_JAPHNL010000112.1"/>
</dbReference>
<comment type="caution">
    <text evidence="3">The sequence shown here is derived from an EMBL/GenBank/DDBJ whole genome shotgun (WGS) entry which is preliminary data.</text>
</comment>
<evidence type="ECO:0000313" key="4">
    <source>
        <dbReference type="Proteomes" id="UP001163064"/>
    </source>
</evidence>
<keyword evidence="4" id="KW-1185">Reference proteome</keyword>
<feature type="compositionally biased region" description="Basic and acidic residues" evidence="1">
    <location>
        <begin position="89"/>
        <end position="101"/>
    </location>
</feature>
<feature type="compositionally biased region" description="Low complexity" evidence="1">
    <location>
        <begin position="111"/>
        <end position="124"/>
    </location>
</feature>
<feature type="signal peptide" evidence="2">
    <location>
        <begin position="1"/>
        <end position="41"/>
    </location>
</feature>
<feature type="compositionally biased region" description="Basic residues" evidence="1">
    <location>
        <begin position="78"/>
        <end position="88"/>
    </location>
</feature>
<feature type="compositionally biased region" description="Low complexity" evidence="1">
    <location>
        <begin position="45"/>
        <end position="54"/>
    </location>
</feature>
<gene>
    <name evidence="3" type="ORF">OFY01_12415</name>
</gene>
<name>A0ABT3TU46_9ACTN</name>
<feature type="chain" id="PRO_5045327797" evidence="2">
    <location>
        <begin position="42"/>
        <end position="808"/>
    </location>
</feature>
<organism evidence="3 4">
    <name type="scientific">Streptomyces beihaiensis</name>
    <dbReference type="NCBI Taxonomy" id="2984495"/>
    <lineage>
        <taxon>Bacteria</taxon>
        <taxon>Bacillati</taxon>
        <taxon>Actinomycetota</taxon>
        <taxon>Actinomycetes</taxon>
        <taxon>Kitasatosporales</taxon>
        <taxon>Streptomycetaceae</taxon>
        <taxon>Streptomyces</taxon>
    </lineage>
</organism>
<evidence type="ECO:0000256" key="1">
    <source>
        <dbReference type="SAM" id="MobiDB-lite"/>
    </source>
</evidence>
<dbReference type="EMBL" id="JAPHNL010000112">
    <property type="protein sequence ID" value="MCX3060551.1"/>
    <property type="molecule type" value="Genomic_DNA"/>
</dbReference>
<dbReference type="Proteomes" id="UP001163064">
    <property type="component" value="Unassembled WGS sequence"/>
</dbReference>
<accession>A0ABT3TU46</accession>
<feature type="region of interest" description="Disordered" evidence="1">
    <location>
        <begin position="572"/>
        <end position="593"/>
    </location>
</feature>
<keyword evidence="2" id="KW-0732">Signal</keyword>